<protein>
    <submittedName>
        <fullName evidence="3">Universal stress protein UspA</fullName>
    </submittedName>
</protein>
<dbReference type="AlphaFoldDB" id="A0A1Y2LD95"/>
<dbReference type="SUPFAM" id="SSF52402">
    <property type="entry name" value="Adenine nucleotide alpha hydrolases-like"/>
    <property type="match status" value="2"/>
</dbReference>
<dbReference type="Gene3D" id="3.40.50.12370">
    <property type="match status" value="1"/>
</dbReference>
<dbReference type="InterPro" id="IPR006015">
    <property type="entry name" value="Universal_stress_UspA"/>
</dbReference>
<feature type="domain" description="UspA" evidence="2">
    <location>
        <begin position="209"/>
        <end position="285"/>
    </location>
</feature>
<accession>A0A1Y2LD95</accession>
<comment type="caution">
    <text evidence="3">The sequence shown here is derived from an EMBL/GenBank/DDBJ whole genome shotgun (WGS) entry which is preliminary data.</text>
</comment>
<organism evidence="3 4">
    <name type="scientific">Thalassospira alkalitolerans</name>
    <dbReference type="NCBI Taxonomy" id="1293890"/>
    <lineage>
        <taxon>Bacteria</taxon>
        <taxon>Pseudomonadati</taxon>
        <taxon>Pseudomonadota</taxon>
        <taxon>Alphaproteobacteria</taxon>
        <taxon>Rhodospirillales</taxon>
        <taxon>Thalassospiraceae</taxon>
        <taxon>Thalassospira</taxon>
    </lineage>
</organism>
<dbReference type="PANTHER" id="PTHR46268:SF15">
    <property type="entry name" value="UNIVERSAL STRESS PROTEIN HP_0031"/>
    <property type="match status" value="1"/>
</dbReference>
<sequence>MMAIRTILAPVAGSNIDQRVLDLAFRAAKRFDAHLEALFVAAEPQDAIPIVGEGMSGLIIEEMMRAAEAETVRRETRGRAAYDAARDGAAVAEAGAPMSDLQPTCAWRRESGREDETVARRGRLFDLVVIGRDPREAAASLTFDAALMETGRPLMVAPEKTPETIGEKVVIAWNGGVESARAVTSAMPLLRTAKEVTIISVGDVPHGRACAKALAEQFLWHGVEAKVSELPDQSNVASALISEADKVGADCIVLGAYSHSRFKEMILGGVTQDMLAKCDLPLWIMH</sequence>
<dbReference type="STRING" id="1293890.TALK_10390"/>
<evidence type="ECO:0000259" key="2">
    <source>
        <dbReference type="Pfam" id="PF00582"/>
    </source>
</evidence>
<dbReference type="Proteomes" id="UP000193396">
    <property type="component" value="Unassembled WGS sequence"/>
</dbReference>
<name>A0A1Y2LD95_9PROT</name>
<gene>
    <name evidence="3" type="ORF">TALK_10390</name>
</gene>
<comment type="similarity">
    <text evidence="1">Belongs to the universal stress protein A family.</text>
</comment>
<dbReference type="EMBL" id="JFKB01000006">
    <property type="protein sequence ID" value="OSQ48001.1"/>
    <property type="molecule type" value="Genomic_DNA"/>
</dbReference>
<dbReference type="PANTHER" id="PTHR46268">
    <property type="entry name" value="STRESS RESPONSE PROTEIN NHAX"/>
    <property type="match status" value="1"/>
</dbReference>
<evidence type="ECO:0000313" key="3">
    <source>
        <dbReference type="EMBL" id="OSQ48001.1"/>
    </source>
</evidence>
<dbReference type="CDD" id="cd00293">
    <property type="entry name" value="USP-like"/>
    <property type="match status" value="1"/>
</dbReference>
<evidence type="ECO:0000313" key="4">
    <source>
        <dbReference type="Proteomes" id="UP000193396"/>
    </source>
</evidence>
<proteinExistence type="inferred from homology"/>
<dbReference type="PRINTS" id="PR01438">
    <property type="entry name" value="UNVRSLSTRESS"/>
</dbReference>
<reference evidence="3 4" key="1">
    <citation type="submission" date="2014-03" db="EMBL/GenBank/DDBJ databases">
        <title>The draft genome sequence of Thalassospira alkalitolerans JCM 18968.</title>
        <authorList>
            <person name="Lai Q."/>
            <person name="Shao Z."/>
        </authorList>
    </citation>
    <scope>NUCLEOTIDE SEQUENCE [LARGE SCALE GENOMIC DNA]</scope>
    <source>
        <strain evidence="3 4">JCM 18968</strain>
    </source>
</reference>
<dbReference type="Pfam" id="PF00582">
    <property type="entry name" value="Usp"/>
    <property type="match status" value="1"/>
</dbReference>
<evidence type="ECO:0000256" key="1">
    <source>
        <dbReference type="ARBA" id="ARBA00008791"/>
    </source>
</evidence>
<dbReference type="InterPro" id="IPR006016">
    <property type="entry name" value="UspA"/>
</dbReference>
<keyword evidence="4" id="KW-1185">Reference proteome</keyword>